<accession>A0A4R6FZR8</accession>
<dbReference type="Pfam" id="PF13557">
    <property type="entry name" value="Phenol_MetA_deg"/>
    <property type="match status" value="1"/>
</dbReference>
<comment type="caution">
    <text evidence="1">The sequence shown here is derived from an EMBL/GenBank/DDBJ whole genome shotgun (WGS) entry which is preliminary data.</text>
</comment>
<dbReference type="OrthoDB" id="189778at2"/>
<gene>
    <name evidence="1" type="ORF">EV664_101249</name>
</gene>
<sequence>MLKHRFINGGERGISVAVQPFITVPTGAHGISDGVATGGVAVPMDMNLPNDWSLALTPTLQSEADADGHGSHALWSAVGALSRPLYSTVTGTAELYVERGYDPAGHQTRTSADIVLAWQPTAHWQFDIGTYFGLNADTPDAELLGGVSRRF</sequence>
<dbReference type="EMBL" id="SNWD01000001">
    <property type="protein sequence ID" value="TDN86674.1"/>
    <property type="molecule type" value="Genomic_DNA"/>
</dbReference>
<dbReference type="InterPro" id="IPR025737">
    <property type="entry name" value="FApF"/>
</dbReference>
<proteinExistence type="predicted"/>
<evidence type="ECO:0000313" key="2">
    <source>
        <dbReference type="Proteomes" id="UP000295493"/>
    </source>
</evidence>
<keyword evidence="2" id="KW-1185">Reference proteome</keyword>
<evidence type="ECO:0000313" key="1">
    <source>
        <dbReference type="EMBL" id="TDN86674.1"/>
    </source>
</evidence>
<name>A0A4R6FZR8_9SPHN</name>
<dbReference type="Proteomes" id="UP000295493">
    <property type="component" value="Unassembled WGS sequence"/>
</dbReference>
<dbReference type="AlphaFoldDB" id="A0A4R6FZR8"/>
<organism evidence="1 2">
    <name type="scientific">Stakelama pacifica</name>
    <dbReference type="NCBI Taxonomy" id="517720"/>
    <lineage>
        <taxon>Bacteria</taxon>
        <taxon>Pseudomonadati</taxon>
        <taxon>Pseudomonadota</taxon>
        <taxon>Alphaproteobacteria</taxon>
        <taxon>Sphingomonadales</taxon>
        <taxon>Sphingomonadaceae</taxon>
        <taxon>Stakelama</taxon>
    </lineage>
</organism>
<protein>
    <submittedName>
        <fullName evidence="1">Outer membrane putative beta-barrel porin/alpha-amylase</fullName>
    </submittedName>
</protein>
<reference evidence="1 2" key="1">
    <citation type="submission" date="2019-03" db="EMBL/GenBank/DDBJ databases">
        <title>Genomic Encyclopedia of Type Strains, Phase IV (KMG-IV): sequencing the most valuable type-strain genomes for metagenomic binning, comparative biology and taxonomic classification.</title>
        <authorList>
            <person name="Goeker M."/>
        </authorList>
    </citation>
    <scope>NUCLEOTIDE SEQUENCE [LARGE SCALE GENOMIC DNA]</scope>
    <source>
        <strain evidence="1 2">DSM 25059</strain>
    </source>
</reference>